<dbReference type="EMBL" id="CP071872">
    <property type="protein sequence ID" value="UNM16042.1"/>
    <property type="molecule type" value="Genomic_DNA"/>
</dbReference>
<accession>A0ABY3WXL5</accession>
<evidence type="ECO:0000313" key="1">
    <source>
        <dbReference type="EMBL" id="UNM16042.1"/>
    </source>
</evidence>
<sequence>MNRRAPFADRMNDALALLAGKHTLRCPVIGCGLRIRIRAVTPDEAARLTALANDHTRHEPKR</sequence>
<evidence type="ECO:0000313" key="2">
    <source>
        <dbReference type="Proteomes" id="UP000828924"/>
    </source>
</evidence>
<dbReference type="Proteomes" id="UP000828924">
    <property type="component" value="Chromosome"/>
</dbReference>
<reference evidence="1 2" key="1">
    <citation type="submission" date="2021-03" db="EMBL/GenBank/DDBJ databases">
        <title>Complete genome of Streptomyces formicae strain 1H-GS9 (DSM 100524).</title>
        <authorList>
            <person name="Atanasov K.E."/>
            <person name="Altabella T."/>
            <person name="Ferrer A."/>
        </authorList>
    </citation>
    <scope>NUCLEOTIDE SEQUENCE [LARGE SCALE GENOMIC DNA]</scope>
    <source>
        <strain evidence="1 2">1H-GS9</strain>
    </source>
</reference>
<keyword evidence="2" id="KW-1185">Reference proteome</keyword>
<dbReference type="RefSeq" id="WP_242338334.1">
    <property type="nucleotide sequence ID" value="NZ_CP071872.1"/>
</dbReference>
<organism evidence="1 2">
    <name type="scientific">Streptomyces formicae</name>
    <dbReference type="NCBI Taxonomy" id="1616117"/>
    <lineage>
        <taxon>Bacteria</taxon>
        <taxon>Bacillati</taxon>
        <taxon>Actinomycetota</taxon>
        <taxon>Actinomycetes</taxon>
        <taxon>Kitasatosporales</taxon>
        <taxon>Streptomycetaceae</taxon>
        <taxon>Streptomyces</taxon>
    </lineage>
</organism>
<proteinExistence type="predicted"/>
<protein>
    <submittedName>
        <fullName evidence="1">Uncharacterized protein</fullName>
    </submittedName>
</protein>
<name>A0ABY3WXL5_9ACTN</name>
<gene>
    <name evidence="1" type="ORF">J4032_35345</name>
</gene>